<organism evidence="1 2">
    <name type="scientific">Mucilaginibacter calamicampi</name>
    <dbReference type="NCBI Taxonomy" id="1302352"/>
    <lineage>
        <taxon>Bacteria</taxon>
        <taxon>Pseudomonadati</taxon>
        <taxon>Bacteroidota</taxon>
        <taxon>Sphingobacteriia</taxon>
        <taxon>Sphingobacteriales</taxon>
        <taxon>Sphingobacteriaceae</taxon>
        <taxon>Mucilaginibacter</taxon>
    </lineage>
</organism>
<reference evidence="2" key="1">
    <citation type="journal article" date="2019" name="Int. J. Syst. Evol. Microbiol.">
        <title>The Global Catalogue of Microorganisms (GCM) 10K type strain sequencing project: providing services to taxonomists for standard genome sequencing and annotation.</title>
        <authorList>
            <consortium name="The Broad Institute Genomics Platform"/>
            <consortium name="The Broad Institute Genome Sequencing Center for Infectious Disease"/>
            <person name="Wu L."/>
            <person name="Ma J."/>
        </authorList>
    </citation>
    <scope>NUCLEOTIDE SEQUENCE [LARGE SCALE GENOMIC DNA]</scope>
    <source>
        <strain evidence="2">CCUG 63418</strain>
    </source>
</reference>
<dbReference type="Pfam" id="PF13668">
    <property type="entry name" value="Ferritin_2"/>
    <property type="match status" value="1"/>
</dbReference>
<protein>
    <submittedName>
        <fullName evidence="1">Ferritin-like domain-containing protein</fullName>
    </submittedName>
</protein>
<dbReference type="Proteomes" id="UP001596958">
    <property type="component" value="Unassembled WGS sequence"/>
</dbReference>
<dbReference type="InterPro" id="IPR009078">
    <property type="entry name" value="Ferritin-like_SF"/>
</dbReference>
<keyword evidence="2" id="KW-1185">Reference proteome</keyword>
<evidence type="ECO:0000313" key="2">
    <source>
        <dbReference type="Proteomes" id="UP001596958"/>
    </source>
</evidence>
<gene>
    <name evidence="1" type="ORF">ACFQZS_05630</name>
</gene>
<sequence>MNLLNIIEEIEKVDPEFQDRISPRRAAIRNITSFGSKVAIAAMPFAFTTLFKKAYGQSATPSVTDVLNYALKLEYLEAAFYNQGATSGLGFSASEKSYVETIRGHENAHVTFLKNVLGSAAVAQSTQGTAGVYDFTAGGTFPTVFTSVDTFLAVAQALEDTGVRAYKGQAPNLQKDGVALSAALNIHSVEARHAAAVRQLRRSRGGAGAATKPWIVGANDTGISAVNANYAGEDNVTQGPVTITSLTGVGGNISVNAATGSFDEPLTMAQVLPLVTPFGVK</sequence>
<evidence type="ECO:0000313" key="1">
    <source>
        <dbReference type="EMBL" id="MFD0749614.1"/>
    </source>
</evidence>
<comment type="caution">
    <text evidence="1">The sequence shown here is derived from an EMBL/GenBank/DDBJ whole genome shotgun (WGS) entry which is preliminary data.</text>
</comment>
<dbReference type="SUPFAM" id="SSF47240">
    <property type="entry name" value="Ferritin-like"/>
    <property type="match status" value="1"/>
</dbReference>
<name>A0ABW2YTN5_9SPHI</name>
<dbReference type="RefSeq" id="WP_377098141.1">
    <property type="nucleotide sequence ID" value="NZ_JBHTHU010000005.1"/>
</dbReference>
<accession>A0ABW2YTN5</accession>
<proteinExistence type="predicted"/>
<dbReference type="EMBL" id="JBHTHU010000005">
    <property type="protein sequence ID" value="MFD0749614.1"/>
    <property type="molecule type" value="Genomic_DNA"/>
</dbReference>